<evidence type="ECO:0000313" key="4">
    <source>
        <dbReference type="Proteomes" id="UP000694240"/>
    </source>
</evidence>
<gene>
    <name evidence="3" type="ORF">ISN45_At01g036630</name>
</gene>
<feature type="compositionally biased region" description="Pro residues" evidence="2">
    <location>
        <begin position="322"/>
        <end position="336"/>
    </location>
</feature>
<name>A0A8T2GMR0_9BRAS</name>
<evidence type="ECO:0000256" key="2">
    <source>
        <dbReference type="SAM" id="MobiDB-lite"/>
    </source>
</evidence>
<protein>
    <submittedName>
        <fullName evidence="3">Uncharacterized protein</fullName>
    </submittedName>
</protein>
<feature type="compositionally biased region" description="Basic and acidic residues" evidence="2">
    <location>
        <begin position="346"/>
        <end position="364"/>
    </location>
</feature>
<reference evidence="3 4" key="1">
    <citation type="submission" date="2020-12" db="EMBL/GenBank/DDBJ databases">
        <title>Concerted genomic and epigenomic changes stabilize Arabidopsis allopolyploids.</title>
        <authorList>
            <person name="Chen Z."/>
        </authorList>
    </citation>
    <scope>NUCLEOTIDE SEQUENCE [LARGE SCALE GENOMIC DNA]</scope>
    <source>
        <strain evidence="3">Allo738</strain>
        <tissue evidence="3">Leaf</tissue>
    </source>
</reference>
<feature type="region of interest" description="Disordered" evidence="2">
    <location>
        <begin position="246"/>
        <end position="364"/>
    </location>
</feature>
<sequence length="697" mass="77963">MNSEIERPESPSFDDADSSNDLCTRPNDIAGPHYQSTCTLQSLNRLGELCRIATEVMKDFRMPEPTESPEEHRTGFFCVAAEAGYAIGVPKLNELLSVSSSSKKVGYFSAYPNANRNLISHLPNKDENWNTKPAFIAPTLPTAEFGEFFKIVIEGETLWNFFTLDRFIEANHKLRMIPPGHLLQLPLPPLLPKGTSARAIAARCKTMSKSIVEACEVNKSFLQSTVDKKVYSRTLLVDDGSAEGARFAGAYRPTPHREGHSGRSSHKERSPRRDSPRPTSRTGLSSEPIADLIQKKRDRPSRSSSSPKTDKTRARTDRSPRPSSPPRSMGPPPPVTVSPSSGSGGEKAERSANPRRDETKVRDAGTKAVLVPQTKSLTAMETEGNVFRCFKTRKDTILPAFDRWRPAIRMQFLLHAHHSSRANSELNDMIEYYERLLLDREKDVMAWKDKSSSLESDLRSSNDTRLKLEDQLDNLSTEIMKSNGEMQEQYQRYDKIQEELSTSRDRLSESESSAYELSNQLSELQLKYKAVANYRDAELASSASKARKEMTFLRYESNLLLLDQTHEDDFFEERERDELKSVQEEKQNRLAVLPSSSFNPQQFEEFFTESPPLSESGVSGSVEPEVPIAPASVLETVITPPKILPSTNSEIVVIEDDDGSDSVVPGEQPATDEPGETETAAADPELVRTEPEIPENS</sequence>
<accession>A0A8T2GMR0</accession>
<dbReference type="AlphaFoldDB" id="A0A8T2GMR0"/>
<keyword evidence="4" id="KW-1185">Reference proteome</keyword>
<evidence type="ECO:0000256" key="1">
    <source>
        <dbReference type="SAM" id="Coils"/>
    </source>
</evidence>
<dbReference type="Proteomes" id="UP000694240">
    <property type="component" value="Chromosome 1"/>
</dbReference>
<proteinExistence type="predicted"/>
<dbReference type="EMBL" id="JAEFBK010000001">
    <property type="protein sequence ID" value="KAG7648628.1"/>
    <property type="molecule type" value="Genomic_DNA"/>
</dbReference>
<keyword evidence="1" id="KW-0175">Coiled coil</keyword>
<feature type="region of interest" description="Disordered" evidence="2">
    <location>
        <begin position="1"/>
        <end position="26"/>
    </location>
</feature>
<feature type="coiled-coil region" evidence="1">
    <location>
        <begin position="458"/>
        <end position="506"/>
    </location>
</feature>
<feature type="region of interest" description="Disordered" evidence="2">
    <location>
        <begin position="654"/>
        <end position="697"/>
    </location>
</feature>
<feature type="compositionally biased region" description="Basic and acidic residues" evidence="2">
    <location>
        <begin position="255"/>
        <end position="276"/>
    </location>
</feature>
<comment type="caution">
    <text evidence="3">The sequence shown here is derived from an EMBL/GenBank/DDBJ whole genome shotgun (WGS) entry which is preliminary data.</text>
</comment>
<evidence type="ECO:0000313" key="3">
    <source>
        <dbReference type="EMBL" id="KAG7648628.1"/>
    </source>
</evidence>
<feature type="compositionally biased region" description="Basic and acidic residues" evidence="2">
    <location>
        <begin position="308"/>
        <end position="320"/>
    </location>
</feature>
<organism evidence="3 4">
    <name type="scientific">Arabidopsis thaliana x Arabidopsis arenosa</name>
    <dbReference type="NCBI Taxonomy" id="1240361"/>
    <lineage>
        <taxon>Eukaryota</taxon>
        <taxon>Viridiplantae</taxon>
        <taxon>Streptophyta</taxon>
        <taxon>Embryophyta</taxon>
        <taxon>Tracheophyta</taxon>
        <taxon>Spermatophyta</taxon>
        <taxon>Magnoliopsida</taxon>
        <taxon>eudicotyledons</taxon>
        <taxon>Gunneridae</taxon>
        <taxon>Pentapetalae</taxon>
        <taxon>rosids</taxon>
        <taxon>malvids</taxon>
        <taxon>Brassicales</taxon>
        <taxon>Brassicaceae</taxon>
        <taxon>Camelineae</taxon>
        <taxon>Arabidopsis</taxon>
    </lineage>
</organism>